<dbReference type="InterPro" id="IPR006059">
    <property type="entry name" value="SBP"/>
</dbReference>
<dbReference type="Gene3D" id="3.40.190.10">
    <property type="entry name" value="Periplasmic binding protein-like II"/>
    <property type="match status" value="1"/>
</dbReference>
<dbReference type="AlphaFoldDB" id="A0A564SCE2"/>
<reference evidence="2 3" key="1">
    <citation type="submission" date="2019-07" db="EMBL/GenBank/DDBJ databases">
        <authorList>
            <person name="Hibberd C M."/>
            <person name="Gehrig L. J."/>
            <person name="Chang H.-W."/>
            <person name="Venkatesh S."/>
        </authorList>
    </citation>
    <scope>NUCLEOTIDE SEQUENCE [LARGE SCALE GENOMIC DNA]</scope>
    <source>
        <strain evidence="2">Dorea_formicigenerans_SSTS_Bg7063</strain>
    </source>
</reference>
<gene>
    <name evidence="2" type="ORF">DFSSTS7063_00224</name>
</gene>
<dbReference type="RefSeq" id="WP_144123322.1">
    <property type="nucleotide sequence ID" value="NZ_CABHNI010000007.1"/>
</dbReference>
<dbReference type="InterPro" id="IPR050490">
    <property type="entry name" value="Bact_solute-bd_prot1"/>
</dbReference>
<evidence type="ECO:0000313" key="2">
    <source>
        <dbReference type="EMBL" id="VUW92423.1"/>
    </source>
</evidence>
<name>A0A564SCE2_9FIRM</name>
<organism evidence="2 3">
    <name type="scientific">Dorea formicigenerans</name>
    <dbReference type="NCBI Taxonomy" id="39486"/>
    <lineage>
        <taxon>Bacteria</taxon>
        <taxon>Bacillati</taxon>
        <taxon>Bacillota</taxon>
        <taxon>Clostridia</taxon>
        <taxon>Lachnospirales</taxon>
        <taxon>Lachnospiraceae</taxon>
        <taxon>Dorea</taxon>
    </lineage>
</organism>
<keyword evidence="1" id="KW-0732">Signal</keyword>
<feature type="chain" id="PRO_5039605836" description="Extracellular solute-binding protein" evidence="1">
    <location>
        <begin position="22"/>
        <end position="486"/>
    </location>
</feature>
<evidence type="ECO:0000313" key="3">
    <source>
        <dbReference type="Proteomes" id="UP000358366"/>
    </source>
</evidence>
<dbReference type="SUPFAM" id="SSF53850">
    <property type="entry name" value="Periplasmic binding protein-like II"/>
    <property type="match status" value="1"/>
</dbReference>
<dbReference type="PANTHER" id="PTHR43649">
    <property type="entry name" value="ARABINOSE-BINDING PROTEIN-RELATED"/>
    <property type="match status" value="1"/>
</dbReference>
<accession>A0A564SCE2</accession>
<dbReference type="PANTHER" id="PTHR43649:SF12">
    <property type="entry name" value="DIACETYLCHITOBIOSE BINDING PROTEIN DASA"/>
    <property type="match status" value="1"/>
</dbReference>
<sequence length="486" mass="55414">MKKRIVAALLTLMLLASLATGCGKNTAKAVKLDPDNPVSLKIWHYYNGTQQATFEDLLEEFNATVGHEDGIYVEAYSYGSVSDLEQAITSAIKAEVGAENLPDIFSSYADTAYAVQQEGKLADLSEYFTEEEKSKYVDEYLEEGYLEDDQSLYLLPVAKSTEILMLNKTDWEPFSEATGAKLDDLKTTEGITEVAEKYYEWTDSQTPDVPDDGKAFYGRDSMSNYFIIGMKQMGKEIFEVNDGKVTVNTNKELIHRLWENYYVPYMKGYFSSYGKFASDDVKTGDILAYTGSTASAFYFPDKVEKEDDSYPIEYVVQESPIMEGGENYRVQQGAGMAVAKSEEEHEYASTVFLKWFTQKEQNLKFVCESAYMPVLKESNNIKALEQIIKEEKIDMNHKAYDCLKTVLRDFDNTKFYTTKSFENGYSMRKIMDYNLKDRVTADKTAMDEAIAAGASREEELEKYISEESFESWYKEFYEALSQVQSK</sequence>
<dbReference type="Pfam" id="PF13416">
    <property type="entry name" value="SBP_bac_8"/>
    <property type="match status" value="1"/>
</dbReference>
<evidence type="ECO:0000256" key="1">
    <source>
        <dbReference type="SAM" id="SignalP"/>
    </source>
</evidence>
<protein>
    <recommendedName>
        <fullName evidence="4">Extracellular solute-binding protein</fullName>
    </recommendedName>
</protein>
<proteinExistence type="predicted"/>
<dbReference type="EMBL" id="CABHNI010000007">
    <property type="protein sequence ID" value="VUW92423.1"/>
    <property type="molecule type" value="Genomic_DNA"/>
</dbReference>
<dbReference type="PROSITE" id="PS51257">
    <property type="entry name" value="PROKAR_LIPOPROTEIN"/>
    <property type="match status" value="1"/>
</dbReference>
<evidence type="ECO:0008006" key="4">
    <source>
        <dbReference type="Google" id="ProtNLM"/>
    </source>
</evidence>
<feature type="signal peptide" evidence="1">
    <location>
        <begin position="1"/>
        <end position="21"/>
    </location>
</feature>
<dbReference type="Proteomes" id="UP000358366">
    <property type="component" value="Unassembled WGS sequence"/>
</dbReference>